<evidence type="ECO:0000313" key="4">
    <source>
        <dbReference type="EMBL" id="TQE94007.1"/>
    </source>
</evidence>
<organism evidence="4 5">
    <name type="scientific">Litorilinea aerophila</name>
    <dbReference type="NCBI Taxonomy" id="1204385"/>
    <lineage>
        <taxon>Bacteria</taxon>
        <taxon>Bacillati</taxon>
        <taxon>Chloroflexota</taxon>
        <taxon>Caldilineae</taxon>
        <taxon>Caldilineales</taxon>
        <taxon>Caldilineaceae</taxon>
        <taxon>Litorilinea</taxon>
    </lineage>
</organism>
<dbReference type="GO" id="GO:0009523">
    <property type="term" value="C:photosystem II"/>
    <property type="evidence" value="ECO:0007669"/>
    <property type="project" value="UniProtKB-KW"/>
</dbReference>
<dbReference type="Pfam" id="PF13460">
    <property type="entry name" value="NAD_binding_10"/>
    <property type="match status" value="1"/>
</dbReference>
<dbReference type="OrthoDB" id="154676at2"/>
<protein>
    <submittedName>
        <fullName evidence="4">SDR family oxidoreductase</fullName>
    </submittedName>
</protein>
<evidence type="ECO:0000259" key="3">
    <source>
        <dbReference type="Pfam" id="PF13460"/>
    </source>
</evidence>
<evidence type="ECO:0000313" key="5">
    <source>
        <dbReference type="Proteomes" id="UP000317371"/>
    </source>
</evidence>
<evidence type="ECO:0000256" key="2">
    <source>
        <dbReference type="ARBA" id="ARBA00023276"/>
    </source>
</evidence>
<dbReference type="AlphaFoldDB" id="A0A540VB71"/>
<comment type="caution">
    <text evidence="4">The sequence shown here is derived from an EMBL/GenBank/DDBJ whole genome shotgun (WGS) entry which is preliminary data.</text>
</comment>
<dbReference type="PANTHER" id="PTHR47128:SF2">
    <property type="entry name" value="PROTEIN HIGH CHLOROPHYLL FLUORESCENCE PHENOTYPE 244, CHLOROPLASTIC"/>
    <property type="match status" value="1"/>
</dbReference>
<gene>
    <name evidence="4" type="ORF">FKZ61_18710</name>
</gene>
<dbReference type="InterPro" id="IPR044256">
    <property type="entry name" value="HCF244-like"/>
</dbReference>
<accession>A0A540VB71</accession>
<keyword evidence="5" id="KW-1185">Reference proteome</keyword>
<keyword evidence="2" id="KW-0604">Photosystem II</keyword>
<name>A0A540VB71_9CHLR</name>
<dbReference type="InParanoid" id="A0A540VB71"/>
<evidence type="ECO:0000256" key="1">
    <source>
        <dbReference type="ARBA" id="ARBA00022531"/>
    </source>
</evidence>
<dbReference type="CDD" id="cd05243">
    <property type="entry name" value="SDR_a5"/>
    <property type="match status" value="1"/>
</dbReference>
<dbReference type="FunCoup" id="A0A540VB71">
    <property type="interactions" value="318"/>
</dbReference>
<dbReference type="InterPro" id="IPR016040">
    <property type="entry name" value="NAD(P)-bd_dom"/>
</dbReference>
<dbReference type="InterPro" id="IPR036291">
    <property type="entry name" value="NAD(P)-bd_dom_sf"/>
</dbReference>
<feature type="domain" description="NAD(P)-binding" evidence="3">
    <location>
        <begin position="6"/>
        <end position="206"/>
    </location>
</feature>
<dbReference type="GO" id="GO:0015979">
    <property type="term" value="P:photosynthesis"/>
    <property type="evidence" value="ECO:0007669"/>
    <property type="project" value="UniProtKB-KW"/>
</dbReference>
<dbReference type="SUPFAM" id="SSF51735">
    <property type="entry name" value="NAD(P)-binding Rossmann-fold domains"/>
    <property type="match status" value="1"/>
</dbReference>
<dbReference type="RefSeq" id="WP_141611691.1">
    <property type="nucleotide sequence ID" value="NZ_VIGC02000029.1"/>
</dbReference>
<dbReference type="EMBL" id="VIGC01000029">
    <property type="protein sequence ID" value="TQE94007.1"/>
    <property type="molecule type" value="Genomic_DNA"/>
</dbReference>
<dbReference type="PANTHER" id="PTHR47128">
    <property type="match status" value="1"/>
</dbReference>
<proteinExistence type="predicted"/>
<reference evidence="4 5" key="1">
    <citation type="submission" date="2019-06" db="EMBL/GenBank/DDBJ databases">
        <title>Genome sequence of Litorilinea aerophila BAA-2444.</title>
        <authorList>
            <person name="Maclea K.S."/>
            <person name="Maurais E.G."/>
            <person name="Iannazzi L.C."/>
        </authorList>
    </citation>
    <scope>NUCLEOTIDE SEQUENCE [LARGE SCALE GENOMIC DNA]</scope>
    <source>
        <strain evidence="4 5">ATCC BAA-2444</strain>
    </source>
</reference>
<dbReference type="Gene3D" id="3.40.50.720">
    <property type="entry name" value="NAD(P)-binding Rossmann-like Domain"/>
    <property type="match status" value="1"/>
</dbReference>
<sequence length="298" mass="31508">MILVVGATGQLGGLVTRRLLQNGWPVRVLVRKPSPAATLAGQGLATDSASLIAAGAQPVYGNLTAPASLVHACRGVHTVITTANAASRPGETVEQVDLWGNRHLIDAAVTAGVRRYLFVSAQFADAHSPSDFLRAKAETEVYLQASGLDYTILAPNAFMDTWISGLVLRPIFQERPVTLVGSGARRHAFIAMQDVAAFILAALEHPAAHHRRLVLGGPEVFSFLDAVTAVAQLLNRSIPVVHVAPGAPIPGLPEEAWSMAAWLDTFDSPVEMAETAGVLGVPLTSLEAFIRRQLAQAA</sequence>
<keyword evidence="1" id="KW-0602">Photosynthesis</keyword>
<dbReference type="Proteomes" id="UP000317371">
    <property type="component" value="Unassembled WGS sequence"/>
</dbReference>